<comment type="caution">
    <text evidence="13">The sequence shown here is derived from an EMBL/GenBank/DDBJ whole genome shotgun (WGS) entry which is preliminary data.</text>
</comment>
<keyword evidence="4" id="KW-0479">Metal-binding</keyword>
<dbReference type="GO" id="GO:0000166">
    <property type="term" value="F:nucleotide binding"/>
    <property type="evidence" value="ECO:0007669"/>
    <property type="project" value="UniProtKB-KW"/>
</dbReference>
<evidence type="ECO:0000256" key="3">
    <source>
        <dbReference type="ARBA" id="ARBA00001947"/>
    </source>
</evidence>
<dbReference type="PANTHER" id="PTHR43622">
    <property type="entry name" value="3-DEHYDROQUINATE SYNTHASE"/>
    <property type="match status" value="1"/>
</dbReference>
<gene>
    <name evidence="13" type="ORF">A3C86_00515</name>
</gene>
<dbReference type="FunFam" id="3.40.50.1970:FF:000007">
    <property type="entry name" value="Pentafunctional AROM polypeptide"/>
    <property type="match status" value="1"/>
</dbReference>
<dbReference type="InterPro" id="IPR030960">
    <property type="entry name" value="DHQS/DOIS_N"/>
</dbReference>
<dbReference type="GO" id="GO:0005737">
    <property type="term" value="C:cytoplasm"/>
    <property type="evidence" value="ECO:0007669"/>
    <property type="project" value="InterPro"/>
</dbReference>
<dbReference type="Pfam" id="PF01761">
    <property type="entry name" value="DHQ_synthase"/>
    <property type="match status" value="1"/>
</dbReference>
<dbReference type="Gene3D" id="1.20.1090.10">
    <property type="entry name" value="Dehydroquinate synthase-like - alpha domain"/>
    <property type="match status" value="1"/>
</dbReference>
<keyword evidence="7" id="KW-0520">NAD</keyword>
<dbReference type="InterPro" id="IPR016037">
    <property type="entry name" value="DHQ_synth_AroB"/>
</dbReference>
<protein>
    <recommendedName>
        <fullName evidence="10">3-dehydroquinate synthase</fullName>
        <ecNumber evidence="10">4.2.3.4</ecNumber>
    </recommendedName>
</protein>
<dbReference type="Proteomes" id="UP000178042">
    <property type="component" value="Unassembled WGS sequence"/>
</dbReference>
<dbReference type="AlphaFoldDB" id="A0A1F6DD10"/>
<evidence type="ECO:0000256" key="8">
    <source>
        <dbReference type="ARBA" id="ARBA00023239"/>
    </source>
</evidence>
<dbReference type="EMBL" id="MFLD01000029">
    <property type="protein sequence ID" value="OGG59217.1"/>
    <property type="molecule type" value="Genomic_DNA"/>
</dbReference>
<evidence type="ECO:0000313" key="13">
    <source>
        <dbReference type="EMBL" id="OGG59217.1"/>
    </source>
</evidence>
<accession>A0A1F6DD10</accession>
<evidence type="ECO:0000256" key="4">
    <source>
        <dbReference type="ARBA" id="ARBA00022723"/>
    </source>
</evidence>
<reference evidence="13 14" key="1">
    <citation type="journal article" date="2016" name="Nat. Commun.">
        <title>Thousands of microbial genomes shed light on interconnected biogeochemical processes in an aquifer system.</title>
        <authorList>
            <person name="Anantharaman K."/>
            <person name="Brown C.T."/>
            <person name="Hug L.A."/>
            <person name="Sharon I."/>
            <person name="Castelle C.J."/>
            <person name="Probst A.J."/>
            <person name="Thomas B.C."/>
            <person name="Singh A."/>
            <person name="Wilkins M.J."/>
            <person name="Karaoz U."/>
            <person name="Brodie E.L."/>
            <person name="Williams K.H."/>
            <person name="Hubbard S.S."/>
            <person name="Banfield J.F."/>
        </authorList>
    </citation>
    <scope>NUCLEOTIDE SEQUENCE [LARGE SCALE GENOMIC DNA]</scope>
</reference>
<comment type="cofactor">
    <cofactor evidence="1">
        <name>NAD(+)</name>
        <dbReference type="ChEBI" id="CHEBI:57540"/>
    </cofactor>
</comment>
<evidence type="ECO:0000256" key="10">
    <source>
        <dbReference type="NCBIfam" id="TIGR01357"/>
    </source>
</evidence>
<dbReference type="EC" id="4.2.3.4" evidence="10"/>
<keyword evidence="5" id="KW-0547">Nucleotide-binding</keyword>
<dbReference type="GO" id="GO:0003856">
    <property type="term" value="F:3-dehydroquinate synthase activity"/>
    <property type="evidence" value="ECO:0007669"/>
    <property type="project" value="UniProtKB-UniRule"/>
</dbReference>
<evidence type="ECO:0000256" key="1">
    <source>
        <dbReference type="ARBA" id="ARBA00001911"/>
    </source>
</evidence>
<dbReference type="InterPro" id="IPR030963">
    <property type="entry name" value="DHQ_synth_fam"/>
</dbReference>
<comment type="cofactor">
    <cofactor evidence="3">
        <name>Zn(2+)</name>
        <dbReference type="ChEBI" id="CHEBI:29105"/>
    </cofactor>
</comment>
<keyword evidence="6" id="KW-0862">Zinc</keyword>
<sequence length="371" mass="40362">METKTISASLEGGAGYSVSIGSGLEKELKEIANREGKKSRIVVITDRSVEKLFGEQIVSTLEAPGKPVELYSFSEGERNKNQKTVTTLQHELLNGRYGRDTLIFAVGGGIVGDVAGFVAATYMRGVPYVNVPTTLLAMVDSSIGGKVGIDTKYGKNTIGSFCLPRAVIIDIQYLAKMPREQIINGLIEAVKTFITSDKDALPLVEKLNLDEPLKTPEILQEIIFRSVSYKVGVTGRDVREGNERMALNFGHTIGHAIELLSGYRLPHGFAVGYGILAEAKISESLGILSASDCAECFRHLARLGIVPEDFPSYSPEKILEATLGDKKTRGGVPRYILLETIGKVHQKDGQFAHPVPDEVVRKALKKCAEKQ</sequence>
<evidence type="ECO:0000259" key="12">
    <source>
        <dbReference type="Pfam" id="PF24621"/>
    </source>
</evidence>
<keyword evidence="9" id="KW-0170">Cobalt</keyword>
<dbReference type="Pfam" id="PF24621">
    <property type="entry name" value="DHQS_C"/>
    <property type="match status" value="1"/>
</dbReference>
<evidence type="ECO:0000259" key="11">
    <source>
        <dbReference type="Pfam" id="PF01761"/>
    </source>
</evidence>
<evidence type="ECO:0000313" key="14">
    <source>
        <dbReference type="Proteomes" id="UP000178042"/>
    </source>
</evidence>
<feature type="domain" description="3-dehydroquinate synthase C-terminal" evidence="12">
    <location>
        <begin position="185"/>
        <end position="328"/>
    </location>
</feature>
<feature type="domain" description="3-dehydroquinate synthase N-terminal" evidence="11">
    <location>
        <begin position="72"/>
        <end position="183"/>
    </location>
</feature>
<evidence type="ECO:0000256" key="7">
    <source>
        <dbReference type="ARBA" id="ARBA00023027"/>
    </source>
</evidence>
<dbReference type="PANTHER" id="PTHR43622:SF1">
    <property type="entry name" value="3-DEHYDROQUINATE SYNTHASE"/>
    <property type="match status" value="1"/>
</dbReference>
<evidence type="ECO:0000256" key="6">
    <source>
        <dbReference type="ARBA" id="ARBA00022833"/>
    </source>
</evidence>
<proteinExistence type="predicted"/>
<organism evidence="13 14">
    <name type="scientific">Candidatus Kaiserbacteria bacterium RIFCSPHIGHO2_02_FULL_49_16</name>
    <dbReference type="NCBI Taxonomy" id="1798490"/>
    <lineage>
        <taxon>Bacteria</taxon>
        <taxon>Candidatus Kaiseribacteriota</taxon>
    </lineage>
</organism>
<name>A0A1F6DD10_9BACT</name>
<dbReference type="CDD" id="cd08195">
    <property type="entry name" value="DHQS"/>
    <property type="match status" value="1"/>
</dbReference>
<evidence type="ECO:0000256" key="5">
    <source>
        <dbReference type="ARBA" id="ARBA00022741"/>
    </source>
</evidence>
<evidence type="ECO:0000256" key="2">
    <source>
        <dbReference type="ARBA" id="ARBA00001941"/>
    </source>
</evidence>
<dbReference type="InterPro" id="IPR050071">
    <property type="entry name" value="Dehydroquinate_synthase"/>
</dbReference>
<dbReference type="GO" id="GO:0009073">
    <property type="term" value="P:aromatic amino acid family biosynthetic process"/>
    <property type="evidence" value="ECO:0007669"/>
    <property type="project" value="InterPro"/>
</dbReference>
<dbReference type="SUPFAM" id="SSF56796">
    <property type="entry name" value="Dehydroquinate synthase-like"/>
    <property type="match status" value="1"/>
</dbReference>
<keyword evidence="8" id="KW-0456">Lyase</keyword>
<dbReference type="InterPro" id="IPR056179">
    <property type="entry name" value="DHQS_C"/>
</dbReference>
<evidence type="ECO:0000256" key="9">
    <source>
        <dbReference type="ARBA" id="ARBA00023285"/>
    </source>
</evidence>
<comment type="cofactor">
    <cofactor evidence="2">
        <name>Co(2+)</name>
        <dbReference type="ChEBI" id="CHEBI:48828"/>
    </cofactor>
</comment>
<dbReference type="PIRSF" id="PIRSF001455">
    <property type="entry name" value="DHQ_synth"/>
    <property type="match status" value="1"/>
</dbReference>
<dbReference type="GO" id="GO:0009423">
    <property type="term" value="P:chorismate biosynthetic process"/>
    <property type="evidence" value="ECO:0007669"/>
    <property type="project" value="UniProtKB-UniRule"/>
</dbReference>
<dbReference type="NCBIfam" id="TIGR01357">
    <property type="entry name" value="aroB"/>
    <property type="match status" value="1"/>
</dbReference>
<dbReference type="Gene3D" id="3.40.50.1970">
    <property type="match status" value="1"/>
</dbReference>
<dbReference type="GO" id="GO:0046872">
    <property type="term" value="F:metal ion binding"/>
    <property type="evidence" value="ECO:0007669"/>
    <property type="project" value="UniProtKB-KW"/>
</dbReference>